<evidence type="ECO:0000313" key="1">
    <source>
        <dbReference type="EMBL" id="CBA33294.1"/>
    </source>
</evidence>
<gene>
    <name evidence="1" type="ORF">Csp_B18330</name>
</gene>
<dbReference type="EMBL" id="FN543108">
    <property type="protein sequence ID" value="CBA33294.1"/>
    <property type="molecule type" value="Genomic_DNA"/>
</dbReference>
<reference evidence="1" key="1">
    <citation type="journal article" date="2010" name="Nature">
        <title>The Dynamic genome of Hydra.</title>
        <authorList>
            <person name="Chapman J.A."/>
            <person name="Kirkness E.F."/>
            <person name="Simakov O."/>
            <person name="Hampson S.E."/>
            <person name="Mitros T."/>
            <person name="Weinmaier T."/>
            <person name="Rattei T."/>
            <person name="Balasubramanian P.G."/>
            <person name="Borman J."/>
            <person name="Busam D."/>
            <person name="Disbennett K."/>
            <person name="Pfannkoch C."/>
            <person name="Sumin N."/>
            <person name="Sutton G."/>
            <person name="Viswanathan L."/>
            <person name="Walenz B."/>
            <person name="Goodstein D.M."/>
            <person name="Hellsten U."/>
            <person name="Kawashima T."/>
            <person name="Prochnik S.E."/>
            <person name="Putnam N.H."/>
            <person name="Shu S."/>
            <person name="Blumberg B."/>
            <person name="Dana C.E."/>
            <person name="Gee L."/>
            <person name="Kibler D.F."/>
            <person name="Law L."/>
            <person name="Lindgens D."/>
            <person name="Martinez D.E."/>
            <person name="Peng J."/>
            <person name="Wigge P.A."/>
            <person name="Bertulat B."/>
            <person name="Guder C."/>
            <person name="Nakamura Y."/>
            <person name="Ozbek S."/>
            <person name="Watanabe H."/>
            <person name="Khalturin K."/>
            <person name="Hemmrich G."/>
            <person name="Franke A."/>
            <person name="Augustin R."/>
            <person name="Fraune S."/>
            <person name="Hayakawa E."/>
            <person name="Hayakawa S."/>
            <person name="Hirose M."/>
            <person name="Hwang J."/>
            <person name="Ikeo K."/>
            <person name="Nishimiya-Fujisawa C."/>
            <person name="Ogura A."/>
            <person name="Takahashi T."/>
            <person name="Steinmetz P.R."/>
            <person name="Zhang X."/>
            <person name="Aufschnaiter R."/>
            <person name="Eder M.K."/>
            <person name="Gorny A.K."/>
            <person name="Salvenmoser W."/>
            <person name="Heimberg A.M."/>
            <person name="Wheeler B.M."/>
            <person name="Peterson K.J."/>
            <person name="Boettger A."/>
            <person name="Tischler P."/>
            <person name="Wolf A."/>
            <person name="Gojobori T."/>
            <person name="Remington K.A."/>
            <person name="Strausberg R.L."/>
            <person name="Venter J."/>
            <person name="Technau U."/>
            <person name="Hobmayer B."/>
            <person name="Bosch T.C."/>
            <person name="Holstein T.W."/>
            <person name="Fujisawa T."/>
            <person name="Bode H.R."/>
            <person name="David C.N."/>
            <person name="Rokhsar D.S."/>
            <person name="Steele R.E."/>
        </authorList>
    </citation>
    <scope>NUCLEOTIDE SEQUENCE</scope>
</reference>
<accession>C9YGD3</accession>
<name>C9YGD3_CURXX</name>
<organism evidence="1">
    <name type="scientific">Curvibacter symbiont subsp. Hydra magnipapillata</name>
    <dbReference type="NCBI Taxonomy" id="667019"/>
    <lineage>
        <taxon>Bacteria</taxon>
        <taxon>Pseudomonadati</taxon>
        <taxon>Pseudomonadota</taxon>
        <taxon>Betaproteobacteria</taxon>
        <taxon>Burkholderiales</taxon>
        <taxon>Comamonadaceae</taxon>
        <taxon>Curvibacter</taxon>
    </lineage>
</organism>
<proteinExistence type="predicted"/>
<protein>
    <submittedName>
        <fullName evidence="1">Uncharacterized protein</fullName>
    </submittedName>
</protein>
<dbReference type="AlphaFoldDB" id="C9YGD3"/>
<sequence>MKTRHSATRRSAKTWLALTLAMLQGASEFLALRRNHH</sequence>